<comment type="caution">
    <text evidence="1">The sequence shown here is derived from an EMBL/GenBank/DDBJ whole genome shotgun (WGS) entry which is preliminary data.</text>
</comment>
<organism evidence="1 2">
    <name type="scientific">Schaalia turicensis ACS-279-V-Col4</name>
    <dbReference type="NCBI Taxonomy" id="883077"/>
    <lineage>
        <taxon>Bacteria</taxon>
        <taxon>Bacillati</taxon>
        <taxon>Actinomycetota</taxon>
        <taxon>Actinomycetes</taxon>
        <taxon>Actinomycetales</taxon>
        <taxon>Actinomycetaceae</taxon>
        <taxon>Schaalia</taxon>
    </lineage>
</organism>
<dbReference type="Proteomes" id="UP000003994">
    <property type="component" value="Unassembled WGS sequence"/>
</dbReference>
<dbReference type="HOGENOM" id="CLU_1458344_0_0_11"/>
<dbReference type="RefSeq" id="WP_006680902.1">
    <property type="nucleotide sequence ID" value="NZ_JH815208.1"/>
</dbReference>
<keyword evidence="2" id="KW-1185">Reference proteome</keyword>
<dbReference type="EMBL" id="AGWQ01000004">
    <property type="protein sequence ID" value="EJZ87108.1"/>
    <property type="molecule type" value="Genomic_DNA"/>
</dbReference>
<evidence type="ECO:0008006" key="3">
    <source>
        <dbReference type="Google" id="ProtNLM"/>
    </source>
</evidence>
<accession>K0YUD0</accession>
<sequence length="194" mass="20903">MSETFGPCPLMGGVKIPASYPKQADPTTCGIATLAVLAARANADPVYLSLPPDKRERAQIHLHRVASRVGVPWPQALGTSPWALAKLASKATGERHRIVMRGKRFRVAVDSALCRGRDVLVFTGGWDMPGSAWIPRHVVLVLADGTDTRIYAVFEPSSGKVFRVNADDFYAGAPSARASMGHWKNVLCAVVPTE</sequence>
<dbReference type="STRING" id="883077.HMPREF9241_00697"/>
<reference evidence="1 2" key="1">
    <citation type="submission" date="2012-07" db="EMBL/GenBank/DDBJ databases">
        <title>The Genome Sequence of Actinomyces turicensis ACS-279-V-COL4.</title>
        <authorList>
            <consortium name="The Broad Institute Genome Sequencing Platform"/>
            <person name="Earl A."/>
            <person name="Ward D."/>
            <person name="Feldgarden M."/>
            <person name="Gevers D."/>
            <person name="Saerens B."/>
            <person name="Vaneechoutte M."/>
            <person name="Walker B."/>
            <person name="Young S.K."/>
            <person name="Zeng Q."/>
            <person name="Gargeya S."/>
            <person name="Fitzgerald M."/>
            <person name="Haas B."/>
            <person name="Abouelleil A."/>
            <person name="Alvarado L."/>
            <person name="Arachchi H.M."/>
            <person name="Berlin A."/>
            <person name="Chapman S.B."/>
            <person name="Goldberg J."/>
            <person name="Griggs A."/>
            <person name="Gujja S."/>
            <person name="Hansen M."/>
            <person name="Howarth C."/>
            <person name="Imamovic A."/>
            <person name="Larimer J."/>
            <person name="McCowen C."/>
            <person name="Montmayeur A."/>
            <person name="Murphy C."/>
            <person name="Neiman D."/>
            <person name="Pearson M."/>
            <person name="Priest M."/>
            <person name="Roberts A."/>
            <person name="Saif S."/>
            <person name="Shea T."/>
            <person name="Sisk P."/>
            <person name="Sykes S."/>
            <person name="Wortman J."/>
            <person name="Nusbaum C."/>
            <person name="Birren B."/>
        </authorList>
    </citation>
    <scope>NUCLEOTIDE SEQUENCE [LARGE SCALE GENOMIC DNA]</scope>
    <source>
        <strain evidence="1 2">ACS-279-V-Col4</strain>
    </source>
</reference>
<proteinExistence type="predicted"/>
<dbReference type="eggNOG" id="ENOG5030K3U">
    <property type="taxonomic scope" value="Bacteria"/>
</dbReference>
<dbReference type="PATRIC" id="fig|883077.3.peg.704"/>
<name>K0YUD0_9ACTO</name>
<dbReference type="AlphaFoldDB" id="K0YUD0"/>
<evidence type="ECO:0000313" key="1">
    <source>
        <dbReference type="EMBL" id="EJZ87108.1"/>
    </source>
</evidence>
<evidence type="ECO:0000313" key="2">
    <source>
        <dbReference type="Proteomes" id="UP000003994"/>
    </source>
</evidence>
<gene>
    <name evidence="1" type="ORF">HMPREF9241_00697</name>
</gene>
<protein>
    <recommendedName>
        <fullName evidence="3">Peptidase C39-like domain-containing protein</fullName>
    </recommendedName>
</protein>